<evidence type="ECO:0000313" key="1">
    <source>
        <dbReference type="EMBL" id="KAI8563595.1"/>
    </source>
</evidence>
<protein>
    <submittedName>
        <fullName evidence="1">Uncharacterized protein</fullName>
    </submittedName>
</protein>
<reference evidence="1" key="1">
    <citation type="submission" date="2022-02" db="EMBL/GenBank/DDBJ databases">
        <title>Plant Genome Project.</title>
        <authorList>
            <person name="Zhang R.-G."/>
        </authorList>
    </citation>
    <scope>NUCLEOTIDE SEQUENCE</scope>
    <source>
        <strain evidence="1">AT1</strain>
    </source>
</reference>
<organism evidence="1 2">
    <name type="scientific">Rhododendron molle</name>
    <name type="common">Chinese azalea</name>
    <name type="synonym">Azalea mollis</name>
    <dbReference type="NCBI Taxonomy" id="49168"/>
    <lineage>
        <taxon>Eukaryota</taxon>
        <taxon>Viridiplantae</taxon>
        <taxon>Streptophyta</taxon>
        <taxon>Embryophyta</taxon>
        <taxon>Tracheophyta</taxon>
        <taxon>Spermatophyta</taxon>
        <taxon>Magnoliopsida</taxon>
        <taxon>eudicotyledons</taxon>
        <taxon>Gunneridae</taxon>
        <taxon>Pentapetalae</taxon>
        <taxon>asterids</taxon>
        <taxon>Ericales</taxon>
        <taxon>Ericaceae</taxon>
        <taxon>Ericoideae</taxon>
        <taxon>Rhodoreae</taxon>
        <taxon>Rhododendron</taxon>
    </lineage>
</organism>
<name>A0ACC0PDT5_RHOML</name>
<accession>A0ACC0PDT5</accession>
<evidence type="ECO:0000313" key="2">
    <source>
        <dbReference type="Proteomes" id="UP001062846"/>
    </source>
</evidence>
<proteinExistence type="predicted"/>
<gene>
    <name evidence="1" type="ORF">RHMOL_Rhmol03G0121500</name>
</gene>
<dbReference type="EMBL" id="CM046390">
    <property type="protein sequence ID" value="KAI8563595.1"/>
    <property type="molecule type" value="Genomic_DNA"/>
</dbReference>
<dbReference type="Proteomes" id="UP001062846">
    <property type="component" value="Chromosome 3"/>
</dbReference>
<keyword evidence="2" id="KW-1185">Reference proteome</keyword>
<comment type="caution">
    <text evidence="1">The sequence shown here is derived from an EMBL/GenBank/DDBJ whole genome shotgun (WGS) entry which is preliminary data.</text>
</comment>
<sequence>MSGHEKRKRKQRIDTLIQSQAGSLGKFFGSKKQKESSNVVENLENKEEWEDMGNEENENLEDNTDAGAKEPNECVDEGDHEDMDVEVQNEDMVVECEPTNIDDPRNWDKIDQNFIDFIVERGPVRRDGDYFPKDMEGRHFTPFHYIRRLSNGEKQDRRWLVYSSASDKVFCFCCKLFAQGENKTLLATNGLRNWRNLGQRLKNHEASNEHIASMSKWIESERRLKKNETIDQSVQDQIKKEKEHWKGVLVRIIEAVKTLAKLNLAFRGDNEKIYQERNGIFLSIMEMVAVYDPIMQEHFRRIQNGEIHYHYLSHKIQNEIIQMLANEVKSSILRKIKDAKYFAVILDCTPDISHQEQMSLVIRCVDVSASTPKVEEFFLEFLKVEDTTGSGLFDELEIVLASLQLDIGDIRGQGYDNGSNMKGKHKGVQKRLLDINPRAFYTPCVCHSLNLVLCDMANSCNKAKSFFGVVQRIYCLFSSSPKRWKILMENVGGLTVKSLSQTRWESRVDSVRAIRYQASGIKEALLELADVDCRDDAGAKSEAEGLVRHEIEDFGFLVGMVIWHTMLFAVKCVSKTLQKEDMHIDVAIDQLKGLITFLDKYRESGLAEAIDEAKEIASKMGVEPVFHEKRVIRRKKQFDESVSEEVTFSAEESFRVNYFLYIMNQALSSLTSRFEQFKKYEETWGFLFDVNKLNSMTDECLKIHCTKLEDALQHEGTSDIDGKELFSELKVFKEGLPKEIRKPIEVLNHLKLMEDCYPNVWVAYRILLTIPVTVASGERSFSKLKLIKNYLRSTMSQERLNGLSLLSIEHEMVDKIDCEDIISTFAAKTARRVIFK</sequence>